<keyword evidence="7" id="KW-1185">Reference proteome</keyword>
<accession>A0ABW0M282</accession>
<dbReference type="PROSITE" id="PS50206">
    <property type="entry name" value="RHODANESE_3"/>
    <property type="match status" value="1"/>
</dbReference>
<dbReference type="SMART" id="SM00450">
    <property type="entry name" value="RHOD"/>
    <property type="match status" value="1"/>
</dbReference>
<dbReference type="InterPro" id="IPR051011">
    <property type="entry name" value="Metal_resp_trans_reg"/>
</dbReference>
<dbReference type="Proteomes" id="UP001596105">
    <property type="component" value="Unassembled WGS sequence"/>
</dbReference>
<evidence type="ECO:0000259" key="4">
    <source>
        <dbReference type="PROSITE" id="PS50206"/>
    </source>
</evidence>
<dbReference type="CDD" id="cd00090">
    <property type="entry name" value="HTH_ARSR"/>
    <property type="match status" value="1"/>
</dbReference>
<reference evidence="7" key="1">
    <citation type="journal article" date="2019" name="Int. J. Syst. Evol. Microbiol.">
        <title>The Global Catalogue of Microorganisms (GCM) 10K type strain sequencing project: providing services to taxonomists for standard genome sequencing and annotation.</title>
        <authorList>
            <consortium name="The Broad Institute Genomics Platform"/>
            <consortium name="The Broad Institute Genome Sequencing Center for Infectious Disease"/>
            <person name="Wu L."/>
            <person name="Ma J."/>
        </authorList>
    </citation>
    <scope>NUCLEOTIDE SEQUENCE [LARGE SCALE GENOMIC DNA]</scope>
    <source>
        <strain evidence="7">CCUG 57113</strain>
    </source>
</reference>
<dbReference type="Pfam" id="PF01022">
    <property type="entry name" value="HTH_5"/>
    <property type="match status" value="1"/>
</dbReference>
<dbReference type="PROSITE" id="PS00380">
    <property type="entry name" value="RHODANESE_1"/>
    <property type="match status" value="1"/>
</dbReference>
<protein>
    <submittedName>
        <fullName evidence="6">Metalloregulator ArsR/SmtB family transcription factor</fullName>
    </submittedName>
</protein>
<dbReference type="NCBIfam" id="NF033788">
    <property type="entry name" value="HTH_metalloreg"/>
    <property type="match status" value="1"/>
</dbReference>
<dbReference type="InterPro" id="IPR001307">
    <property type="entry name" value="Thiosulphate_STrfase_CS"/>
</dbReference>
<dbReference type="EMBL" id="JBHSMH010000090">
    <property type="protein sequence ID" value="MFC5471237.1"/>
    <property type="molecule type" value="Genomic_DNA"/>
</dbReference>
<dbReference type="InterPro" id="IPR036873">
    <property type="entry name" value="Rhodanese-like_dom_sf"/>
</dbReference>
<comment type="caution">
    <text evidence="6">The sequence shown here is derived from an EMBL/GenBank/DDBJ whole genome shotgun (WGS) entry which is preliminary data.</text>
</comment>
<gene>
    <name evidence="6" type="ORF">ACFPPD_21340</name>
</gene>
<feature type="domain" description="Rhodanese" evidence="4">
    <location>
        <begin position="130"/>
        <end position="215"/>
    </location>
</feature>
<keyword evidence="2" id="KW-0238">DNA-binding</keyword>
<dbReference type="CDD" id="cd00158">
    <property type="entry name" value="RHOD"/>
    <property type="match status" value="1"/>
</dbReference>
<dbReference type="PRINTS" id="PR00778">
    <property type="entry name" value="HTHARSR"/>
</dbReference>
<dbReference type="RefSeq" id="WP_209746355.1">
    <property type="nucleotide sequence ID" value="NZ_JBHSMH010000090.1"/>
</dbReference>
<dbReference type="InterPro" id="IPR001763">
    <property type="entry name" value="Rhodanese-like_dom"/>
</dbReference>
<dbReference type="Pfam" id="PF00581">
    <property type="entry name" value="Rhodanese"/>
    <property type="match status" value="1"/>
</dbReference>
<evidence type="ECO:0000256" key="1">
    <source>
        <dbReference type="ARBA" id="ARBA00023015"/>
    </source>
</evidence>
<keyword evidence="3" id="KW-0804">Transcription</keyword>
<dbReference type="InterPro" id="IPR036390">
    <property type="entry name" value="WH_DNA-bd_sf"/>
</dbReference>
<name>A0ABW0M282_9BACL</name>
<dbReference type="SUPFAM" id="SSF46785">
    <property type="entry name" value="Winged helix' DNA-binding domain"/>
    <property type="match status" value="1"/>
</dbReference>
<dbReference type="Gene3D" id="1.10.10.10">
    <property type="entry name" value="Winged helix-like DNA-binding domain superfamily/Winged helix DNA-binding domain"/>
    <property type="match status" value="1"/>
</dbReference>
<evidence type="ECO:0000313" key="6">
    <source>
        <dbReference type="EMBL" id="MFC5471237.1"/>
    </source>
</evidence>
<evidence type="ECO:0000256" key="2">
    <source>
        <dbReference type="ARBA" id="ARBA00023125"/>
    </source>
</evidence>
<sequence>MNGRAFKDALYPQFARIGKCLSSDKRLELLNLLSQGPKSVEKLAQGTEMTIANVSRHLQIMSDARLVKHRKKGTFVFYELADSSVADFLLSLWKLCERQLADVQKIKEDFLDRFEDTHTLTLEEFVEKRDRGEIVLLDVRPVEEYEAEHIPGAISFPIDDLESELNQLNKDVEIVAYCRGPYCVYSAQAVSRLRSEGYSAYRIEEGVHEWRQYSQNVH</sequence>
<dbReference type="PANTHER" id="PTHR43132">
    <property type="entry name" value="ARSENICAL RESISTANCE OPERON REPRESSOR ARSR-RELATED"/>
    <property type="match status" value="1"/>
</dbReference>
<evidence type="ECO:0000259" key="5">
    <source>
        <dbReference type="PROSITE" id="PS50987"/>
    </source>
</evidence>
<organism evidence="6 7">
    <name type="scientific">Cohnella suwonensis</name>
    <dbReference type="NCBI Taxonomy" id="696072"/>
    <lineage>
        <taxon>Bacteria</taxon>
        <taxon>Bacillati</taxon>
        <taxon>Bacillota</taxon>
        <taxon>Bacilli</taxon>
        <taxon>Bacillales</taxon>
        <taxon>Paenibacillaceae</taxon>
        <taxon>Cohnella</taxon>
    </lineage>
</organism>
<dbReference type="SMART" id="SM00418">
    <property type="entry name" value="HTH_ARSR"/>
    <property type="match status" value="1"/>
</dbReference>
<dbReference type="PROSITE" id="PS50987">
    <property type="entry name" value="HTH_ARSR_2"/>
    <property type="match status" value="1"/>
</dbReference>
<feature type="domain" description="HTH arsR-type" evidence="5">
    <location>
        <begin position="6"/>
        <end position="100"/>
    </location>
</feature>
<dbReference type="InterPro" id="IPR011991">
    <property type="entry name" value="ArsR-like_HTH"/>
</dbReference>
<dbReference type="InterPro" id="IPR001845">
    <property type="entry name" value="HTH_ArsR_DNA-bd_dom"/>
</dbReference>
<keyword evidence="1" id="KW-0805">Transcription regulation</keyword>
<dbReference type="SUPFAM" id="SSF52821">
    <property type="entry name" value="Rhodanese/Cell cycle control phosphatase"/>
    <property type="match status" value="1"/>
</dbReference>
<evidence type="ECO:0000313" key="7">
    <source>
        <dbReference type="Proteomes" id="UP001596105"/>
    </source>
</evidence>
<proteinExistence type="predicted"/>
<dbReference type="InterPro" id="IPR036388">
    <property type="entry name" value="WH-like_DNA-bd_sf"/>
</dbReference>
<dbReference type="PANTHER" id="PTHR43132:SF8">
    <property type="entry name" value="HTH-TYPE TRANSCRIPTIONAL REGULATOR KMTR"/>
    <property type="match status" value="1"/>
</dbReference>
<evidence type="ECO:0000256" key="3">
    <source>
        <dbReference type="ARBA" id="ARBA00023163"/>
    </source>
</evidence>
<dbReference type="Gene3D" id="3.40.250.10">
    <property type="entry name" value="Rhodanese-like domain"/>
    <property type="match status" value="1"/>
</dbReference>